<proteinExistence type="predicted"/>
<comment type="caution">
    <text evidence="2">The sequence shown here is derived from an EMBL/GenBank/DDBJ whole genome shotgun (WGS) entry which is preliminary data.</text>
</comment>
<feature type="signal peptide" evidence="1">
    <location>
        <begin position="1"/>
        <end position="18"/>
    </location>
</feature>
<dbReference type="Proteomes" id="UP000551616">
    <property type="component" value="Unassembled WGS sequence"/>
</dbReference>
<dbReference type="RefSeq" id="WP_207394995.1">
    <property type="nucleotide sequence ID" value="NZ_JABRWO010000001.1"/>
</dbReference>
<feature type="chain" id="PRO_5030550018" description="Carboxypeptidase regulatory-like domain-containing protein" evidence="1">
    <location>
        <begin position="19"/>
        <end position="142"/>
    </location>
</feature>
<protein>
    <recommendedName>
        <fullName evidence="4">Carboxypeptidase regulatory-like domain-containing protein</fullName>
    </recommendedName>
</protein>
<keyword evidence="1" id="KW-0732">Signal</keyword>
<evidence type="ECO:0000256" key="1">
    <source>
        <dbReference type="SAM" id="SignalP"/>
    </source>
</evidence>
<keyword evidence="3" id="KW-1185">Reference proteome</keyword>
<dbReference type="EMBL" id="JABRWO010000001">
    <property type="protein sequence ID" value="MBA2113531.1"/>
    <property type="molecule type" value="Genomic_DNA"/>
</dbReference>
<name>A0A7V8V2D9_9BACT</name>
<evidence type="ECO:0000313" key="3">
    <source>
        <dbReference type="Proteomes" id="UP000551616"/>
    </source>
</evidence>
<evidence type="ECO:0008006" key="4">
    <source>
        <dbReference type="Google" id="ProtNLM"/>
    </source>
</evidence>
<sequence>MTIHACCTPLLLAGLALAMMGCASEKSNYPPTVPVEGEVLYEGQPLEGAMIMLLRDNGKGAVGRTDAAGHFQLSTFIPNDGAQVDQYQVQIVKYAQHDSELPDGVTPPLKSLIPKRYSNAKSSGLTASVTEDGENFFRFELE</sequence>
<accession>A0A7V8V2D9</accession>
<dbReference type="AlphaFoldDB" id="A0A7V8V2D9"/>
<organism evidence="2 3">
    <name type="scientific">Bremerella alba</name>
    <dbReference type="NCBI Taxonomy" id="980252"/>
    <lineage>
        <taxon>Bacteria</taxon>
        <taxon>Pseudomonadati</taxon>
        <taxon>Planctomycetota</taxon>
        <taxon>Planctomycetia</taxon>
        <taxon>Pirellulales</taxon>
        <taxon>Pirellulaceae</taxon>
        <taxon>Bremerella</taxon>
    </lineage>
</organism>
<gene>
    <name evidence="2" type="ORF">HOV93_06800</name>
</gene>
<evidence type="ECO:0000313" key="2">
    <source>
        <dbReference type="EMBL" id="MBA2113531.1"/>
    </source>
</evidence>
<reference evidence="2 3" key="1">
    <citation type="submission" date="2020-05" db="EMBL/GenBank/DDBJ databases">
        <title>Bremerella alba sp. nov., a novel planctomycete isolated from the surface of the macroalga Fucus spiralis.</title>
        <authorList>
            <person name="Godinho O."/>
            <person name="Botelho R."/>
            <person name="Albuquerque L."/>
            <person name="Wiegand S."/>
            <person name="Da Costa M.S."/>
            <person name="Lobo-Da-Cunha A."/>
            <person name="Jogler C."/>
            <person name="Lage O.M."/>
        </authorList>
    </citation>
    <scope>NUCLEOTIDE SEQUENCE [LARGE SCALE GENOMIC DNA]</scope>
    <source>
        <strain evidence="2 3">FF15</strain>
    </source>
</reference>